<dbReference type="PANTHER" id="PTHR30126:SF40">
    <property type="entry name" value="HTH-TYPE TRANSCRIPTIONAL REGULATOR GLTR"/>
    <property type="match status" value="1"/>
</dbReference>
<dbReference type="Pfam" id="PF00126">
    <property type="entry name" value="HTH_1"/>
    <property type="match status" value="1"/>
</dbReference>
<reference evidence="6 7" key="1">
    <citation type="submission" date="2019-07" db="EMBL/GenBank/DDBJ databases">
        <title>The Draft Genome Sequence of Rhizobium tropici SARCC-755 Associated with Superior Nodulation on Pigeonpea (Cajanus cajan (L.) Millsp.).</title>
        <authorList>
            <person name="Bopape F.L."/>
            <person name="Hassen A.I."/>
            <person name="Swanevelder Z.H."/>
            <person name="Gwata E.T."/>
        </authorList>
    </citation>
    <scope>NUCLEOTIDE SEQUENCE [LARGE SCALE GENOMIC DNA]</scope>
    <source>
        <strain evidence="6 7">SARCC-755</strain>
    </source>
</reference>
<evidence type="ECO:0000256" key="2">
    <source>
        <dbReference type="ARBA" id="ARBA00023015"/>
    </source>
</evidence>
<dbReference type="InterPro" id="IPR000847">
    <property type="entry name" value="LysR_HTH_N"/>
</dbReference>
<proteinExistence type="inferred from homology"/>
<dbReference type="Gene3D" id="3.40.190.290">
    <property type="match status" value="1"/>
</dbReference>
<evidence type="ECO:0000256" key="3">
    <source>
        <dbReference type="ARBA" id="ARBA00023125"/>
    </source>
</evidence>
<gene>
    <name evidence="6" type="ORF">FP026_08220</name>
</gene>
<dbReference type="Proteomes" id="UP000323608">
    <property type="component" value="Unassembled WGS sequence"/>
</dbReference>
<comment type="caution">
    <text evidence="6">The sequence shown here is derived from an EMBL/GenBank/DDBJ whole genome shotgun (WGS) entry which is preliminary data.</text>
</comment>
<name>A0A5B0W818_RHITR</name>
<dbReference type="InterPro" id="IPR036388">
    <property type="entry name" value="WH-like_DNA-bd_sf"/>
</dbReference>
<dbReference type="InterPro" id="IPR036390">
    <property type="entry name" value="WH_DNA-bd_sf"/>
</dbReference>
<dbReference type="Gene3D" id="1.10.10.10">
    <property type="entry name" value="Winged helix-like DNA-binding domain superfamily/Winged helix DNA-binding domain"/>
    <property type="match status" value="1"/>
</dbReference>
<protein>
    <submittedName>
        <fullName evidence="6">LysR family transcriptional regulator</fullName>
    </submittedName>
</protein>
<comment type="similarity">
    <text evidence="1">Belongs to the LysR transcriptional regulatory family.</text>
</comment>
<accession>A0A5B0W818</accession>
<evidence type="ECO:0000259" key="5">
    <source>
        <dbReference type="PROSITE" id="PS50931"/>
    </source>
</evidence>
<dbReference type="PANTHER" id="PTHR30126">
    <property type="entry name" value="HTH-TYPE TRANSCRIPTIONAL REGULATOR"/>
    <property type="match status" value="1"/>
</dbReference>
<evidence type="ECO:0000313" key="7">
    <source>
        <dbReference type="Proteomes" id="UP000323608"/>
    </source>
</evidence>
<dbReference type="CDD" id="cd08442">
    <property type="entry name" value="PBP2_YofA_SoxR_like"/>
    <property type="match status" value="1"/>
</dbReference>
<dbReference type="GO" id="GO:0000976">
    <property type="term" value="F:transcription cis-regulatory region binding"/>
    <property type="evidence" value="ECO:0007669"/>
    <property type="project" value="TreeGrafter"/>
</dbReference>
<evidence type="ECO:0000313" key="6">
    <source>
        <dbReference type="EMBL" id="KAA1183073.1"/>
    </source>
</evidence>
<dbReference type="AlphaFoldDB" id="A0A5B0W818"/>
<keyword evidence="4" id="KW-0804">Transcription</keyword>
<dbReference type="GO" id="GO:0003700">
    <property type="term" value="F:DNA-binding transcription factor activity"/>
    <property type="evidence" value="ECO:0007669"/>
    <property type="project" value="InterPro"/>
</dbReference>
<evidence type="ECO:0000256" key="1">
    <source>
        <dbReference type="ARBA" id="ARBA00009437"/>
    </source>
</evidence>
<dbReference type="InterPro" id="IPR005119">
    <property type="entry name" value="LysR_subst-bd"/>
</dbReference>
<sequence>MNSVDLKFFQAVVKASSIGGAAFALNTVQSNVTSRIKSLEDEVGALLFHRSRKGVTLTAVGLQLVPYAERIGELLDEAKTVITERETPAGQLRIGAMETTAALRLPPILIEYSRLFPQVDVQVETGPTEALVSKVLNRELDGAFVAGPIEHAELVSEAVIVEELVLISSAATLTLDDIGRLISSSGLRVLAFRAGCSYRRRMDGFLASIGAVDVRWMELGTLDGIIGCVAAGVGIAMLPRAVVEQAVSSGLVKVHPIPRVLSTATTMFIHRGGQYVPSALRSFMSVYDSIFSDEPHRVDPLCA</sequence>
<feature type="domain" description="HTH lysR-type" evidence="5">
    <location>
        <begin position="1"/>
        <end position="58"/>
    </location>
</feature>
<dbReference type="PROSITE" id="PS50931">
    <property type="entry name" value="HTH_LYSR"/>
    <property type="match status" value="1"/>
</dbReference>
<dbReference type="RefSeq" id="WP_149634145.1">
    <property type="nucleotide sequence ID" value="NZ_VNIP01000005.1"/>
</dbReference>
<organism evidence="6 7">
    <name type="scientific">Rhizobium tropici</name>
    <dbReference type="NCBI Taxonomy" id="398"/>
    <lineage>
        <taxon>Bacteria</taxon>
        <taxon>Pseudomonadati</taxon>
        <taxon>Pseudomonadota</taxon>
        <taxon>Alphaproteobacteria</taxon>
        <taxon>Hyphomicrobiales</taxon>
        <taxon>Rhizobiaceae</taxon>
        <taxon>Rhizobium/Agrobacterium group</taxon>
        <taxon>Rhizobium</taxon>
    </lineage>
</organism>
<keyword evidence="2" id="KW-0805">Transcription regulation</keyword>
<keyword evidence="3" id="KW-0238">DNA-binding</keyword>
<dbReference type="SUPFAM" id="SSF53850">
    <property type="entry name" value="Periplasmic binding protein-like II"/>
    <property type="match status" value="1"/>
</dbReference>
<dbReference type="OrthoDB" id="9791253at2"/>
<evidence type="ECO:0000256" key="4">
    <source>
        <dbReference type="ARBA" id="ARBA00023163"/>
    </source>
</evidence>
<dbReference type="EMBL" id="VNIP01000005">
    <property type="protein sequence ID" value="KAA1183073.1"/>
    <property type="molecule type" value="Genomic_DNA"/>
</dbReference>
<dbReference type="SUPFAM" id="SSF46785">
    <property type="entry name" value="Winged helix' DNA-binding domain"/>
    <property type="match status" value="1"/>
</dbReference>
<dbReference type="Pfam" id="PF03466">
    <property type="entry name" value="LysR_substrate"/>
    <property type="match status" value="1"/>
</dbReference>